<dbReference type="InterPro" id="IPR001264">
    <property type="entry name" value="Glyco_trans_51"/>
</dbReference>
<dbReference type="PANTHER" id="PTHR32282">
    <property type="entry name" value="BINDING PROTEIN TRANSPEPTIDASE, PUTATIVE-RELATED"/>
    <property type="match status" value="1"/>
</dbReference>
<evidence type="ECO:0000256" key="9">
    <source>
        <dbReference type="SAM" id="MobiDB-lite"/>
    </source>
</evidence>
<protein>
    <submittedName>
        <fullName evidence="13">Monofunctional biosynthetic peptidoglycan transglycosylase</fullName>
        <ecNumber evidence="13">2.4.2.-</ecNumber>
    </submittedName>
</protein>
<dbReference type="InterPro" id="IPR050396">
    <property type="entry name" value="Glycosyltr_51/Transpeptidase"/>
</dbReference>
<feature type="domain" description="Penicillin-binding protein transpeptidase" evidence="11">
    <location>
        <begin position="322"/>
        <end position="572"/>
    </location>
</feature>
<keyword evidence="6" id="KW-0511">Multifunctional enzyme</keyword>
<keyword evidence="14" id="KW-1185">Reference proteome</keyword>
<feature type="compositionally biased region" description="Polar residues" evidence="9">
    <location>
        <begin position="680"/>
        <end position="695"/>
    </location>
</feature>
<feature type="domain" description="Glycosyl transferase family 51" evidence="12">
    <location>
        <begin position="50"/>
        <end position="220"/>
    </location>
</feature>
<feature type="chain" id="PRO_5029892070" evidence="10">
    <location>
        <begin position="22"/>
        <end position="748"/>
    </location>
</feature>
<dbReference type="EC" id="2.4.2.-" evidence="13"/>
<dbReference type="InterPro" id="IPR012338">
    <property type="entry name" value="Beta-lactam/transpept-like"/>
</dbReference>
<keyword evidence="5" id="KW-0378">Hydrolase</keyword>
<keyword evidence="1" id="KW-0121">Carboxypeptidase</keyword>
<dbReference type="GO" id="GO:0030288">
    <property type="term" value="C:outer membrane-bounded periplasmic space"/>
    <property type="evidence" value="ECO:0007669"/>
    <property type="project" value="TreeGrafter"/>
</dbReference>
<dbReference type="AlphaFoldDB" id="A0A7K0BVV2"/>
<evidence type="ECO:0000313" key="14">
    <source>
        <dbReference type="Proteomes" id="UP000487268"/>
    </source>
</evidence>
<dbReference type="GO" id="GO:0009002">
    <property type="term" value="F:serine-type D-Ala-D-Ala carboxypeptidase activity"/>
    <property type="evidence" value="ECO:0007669"/>
    <property type="project" value="UniProtKB-EC"/>
</dbReference>
<dbReference type="GO" id="GO:0008658">
    <property type="term" value="F:penicillin binding"/>
    <property type="evidence" value="ECO:0007669"/>
    <property type="project" value="InterPro"/>
</dbReference>
<dbReference type="RefSeq" id="WP_153533385.1">
    <property type="nucleotide sequence ID" value="NZ_WEGH01000002.1"/>
</dbReference>
<keyword evidence="4 13" id="KW-0808">Transferase</keyword>
<feature type="region of interest" description="Disordered" evidence="9">
    <location>
        <begin position="634"/>
        <end position="707"/>
    </location>
</feature>
<name>A0A7K0BVV2_9ACTN</name>
<gene>
    <name evidence="13" type="primary">mtgA_1</name>
    <name evidence="13" type="ORF">ACRB68_33830</name>
</gene>
<dbReference type="GO" id="GO:0006508">
    <property type="term" value="P:proteolysis"/>
    <property type="evidence" value="ECO:0007669"/>
    <property type="project" value="UniProtKB-KW"/>
</dbReference>
<evidence type="ECO:0000256" key="3">
    <source>
        <dbReference type="ARBA" id="ARBA00022676"/>
    </source>
</evidence>
<dbReference type="Pfam" id="PF00912">
    <property type="entry name" value="Transgly"/>
    <property type="match status" value="1"/>
</dbReference>
<dbReference type="SUPFAM" id="SSF53955">
    <property type="entry name" value="Lysozyme-like"/>
    <property type="match status" value="1"/>
</dbReference>
<dbReference type="InterPro" id="IPR023346">
    <property type="entry name" value="Lysozyme-like_dom_sf"/>
</dbReference>
<dbReference type="EMBL" id="WEGH01000002">
    <property type="protein sequence ID" value="MQY05310.1"/>
    <property type="molecule type" value="Genomic_DNA"/>
</dbReference>
<dbReference type="InterPro" id="IPR036950">
    <property type="entry name" value="PBP_transglycosylase"/>
</dbReference>
<sequence length="748" mass="82316">MIGLFVLGFGGLATMIGVAYANTPTPDEPTVKGVQDQASIFYYSDGKTEIGRIGKKRQSVELNEVARIAQDAALAAENRNFRNDPGFSVKGTARAVWVNLTGGRGGGSTITQQLAKNYYSDPNNRTYSRKFKELLISLKLADDKSKDEILKLYLNTIYWGRDTYGIEAASREYFGAKVHANNLRPDQAAFLGGIIQNPNRDPSDKENQAWVMERYQYTLKGLVAMKALSQADADKYMNKLPKYNKPGAAGDLYDGQRGYMLMRAKLELKRQGIGSDVLTTKGLRVYTTFDRRKMKAATEAAERTVPQVHPKTLARKKIRVGLVSVDSKNGEVIAFYGGPGYLDQAFDNVWQGRAQAGSAMKPYVLAAALKKGYSLDSMVEGRSRIPIRRDGSVGPGGYPVPNGHRTPAAINLVEAMKLSINTAFVQLGGKVGADDVIRLATDAGISSELLAPHKDSQALFLGVNDIRPIEQAAGYAMFANGGTYHQPHVIREVRKTDDKTRIKLKNRWESKSVLSENQAANATKAMRAVVTGGTATAAALPDREVAGKTGTTDRNVATWFVGYIPQVSTAVTLYNDDIDKQTKLKKSLILPGIGEVQGGTIPARIWRQYMLEATRGMTPESFPVAQPEGTAQIWAKLPKKKEKDDKEKDKDKRPPWCDSPVGELDPRCKDGGDGGDNGDQNPNKPCQLPGQTNCNPDRPPSYPPPRWWCMMHRDEKACRKVRGQDDAPWPNSRRSVELPLISARTERD</sequence>
<dbReference type="Pfam" id="PF00905">
    <property type="entry name" value="Transpeptidase"/>
    <property type="match status" value="1"/>
</dbReference>
<dbReference type="SUPFAM" id="SSF56601">
    <property type="entry name" value="beta-lactamase/transpeptidase-like"/>
    <property type="match status" value="1"/>
</dbReference>
<dbReference type="Gene3D" id="1.10.3810.10">
    <property type="entry name" value="Biosynthetic peptidoglycan transglycosylase-like"/>
    <property type="match status" value="1"/>
</dbReference>
<feature type="signal peptide" evidence="10">
    <location>
        <begin position="1"/>
        <end position="21"/>
    </location>
</feature>
<organism evidence="13 14">
    <name type="scientific">Actinomadura macrotermitis</name>
    <dbReference type="NCBI Taxonomy" id="2585200"/>
    <lineage>
        <taxon>Bacteria</taxon>
        <taxon>Bacillati</taxon>
        <taxon>Actinomycetota</taxon>
        <taxon>Actinomycetes</taxon>
        <taxon>Streptosporangiales</taxon>
        <taxon>Thermomonosporaceae</taxon>
        <taxon>Actinomadura</taxon>
    </lineage>
</organism>
<comment type="catalytic activity">
    <reaction evidence="7">
        <text>Preferential cleavage: (Ac)2-L-Lys-D-Ala-|-D-Ala. Also transpeptidation of peptidyl-alanyl moieties that are N-acyl substituents of D-alanine.</text>
        <dbReference type="EC" id="3.4.16.4"/>
    </reaction>
</comment>
<evidence type="ECO:0000256" key="10">
    <source>
        <dbReference type="SAM" id="SignalP"/>
    </source>
</evidence>
<dbReference type="GO" id="GO:0009252">
    <property type="term" value="P:peptidoglycan biosynthetic process"/>
    <property type="evidence" value="ECO:0007669"/>
    <property type="project" value="TreeGrafter"/>
</dbReference>
<dbReference type="GO" id="GO:0008955">
    <property type="term" value="F:peptidoglycan glycosyltransferase activity"/>
    <property type="evidence" value="ECO:0007669"/>
    <property type="project" value="UniProtKB-EC"/>
</dbReference>
<proteinExistence type="predicted"/>
<evidence type="ECO:0000256" key="6">
    <source>
        <dbReference type="ARBA" id="ARBA00023268"/>
    </source>
</evidence>
<keyword evidence="10" id="KW-0732">Signal</keyword>
<evidence type="ECO:0000256" key="5">
    <source>
        <dbReference type="ARBA" id="ARBA00022801"/>
    </source>
</evidence>
<feature type="compositionally biased region" description="Basic and acidic residues" evidence="9">
    <location>
        <begin position="641"/>
        <end position="655"/>
    </location>
</feature>
<evidence type="ECO:0000259" key="12">
    <source>
        <dbReference type="Pfam" id="PF00912"/>
    </source>
</evidence>
<accession>A0A7K0BVV2</accession>
<reference evidence="13 14" key="1">
    <citation type="submission" date="2019-10" db="EMBL/GenBank/DDBJ databases">
        <title>Actinomadura rubteroloni sp. nov. and Actinomadura macrotermitis sp. nov., isolated from the gut of fungus growing-termite Macrotermes natalensis.</title>
        <authorList>
            <person name="Benndorf R."/>
            <person name="Martin K."/>
            <person name="Kuefner M."/>
            <person name="De Beer W."/>
            <person name="Kaster A.-K."/>
            <person name="Vollmers J."/>
            <person name="Poulsen M."/>
            <person name="Beemelmanns C."/>
        </authorList>
    </citation>
    <scope>NUCLEOTIDE SEQUENCE [LARGE SCALE GENOMIC DNA]</scope>
    <source>
        <strain evidence="13 14">RB68</strain>
    </source>
</reference>
<dbReference type="OrthoDB" id="7911552at2"/>
<dbReference type="InterPro" id="IPR001460">
    <property type="entry name" value="PCN-bd_Tpept"/>
</dbReference>
<evidence type="ECO:0000256" key="7">
    <source>
        <dbReference type="ARBA" id="ARBA00034000"/>
    </source>
</evidence>
<evidence type="ECO:0000256" key="8">
    <source>
        <dbReference type="ARBA" id="ARBA00049902"/>
    </source>
</evidence>
<evidence type="ECO:0000259" key="11">
    <source>
        <dbReference type="Pfam" id="PF00905"/>
    </source>
</evidence>
<keyword evidence="2" id="KW-0645">Protease</keyword>
<comment type="caution">
    <text evidence="13">The sequence shown here is derived from an EMBL/GenBank/DDBJ whole genome shotgun (WGS) entry which is preliminary data.</text>
</comment>
<evidence type="ECO:0000256" key="2">
    <source>
        <dbReference type="ARBA" id="ARBA00022670"/>
    </source>
</evidence>
<dbReference type="Proteomes" id="UP000487268">
    <property type="component" value="Unassembled WGS sequence"/>
</dbReference>
<evidence type="ECO:0000313" key="13">
    <source>
        <dbReference type="EMBL" id="MQY05310.1"/>
    </source>
</evidence>
<feature type="compositionally biased region" description="Pro residues" evidence="9">
    <location>
        <begin position="697"/>
        <end position="706"/>
    </location>
</feature>
<comment type="catalytic activity">
    <reaction evidence="8">
        <text>[GlcNAc-(1-&gt;4)-Mur2Ac(oyl-L-Ala-gamma-D-Glu-L-Lys-D-Ala-D-Ala)](n)-di-trans,octa-cis-undecaprenyl diphosphate + beta-D-GlcNAc-(1-&gt;4)-Mur2Ac(oyl-L-Ala-gamma-D-Glu-L-Lys-D-Ala-D-Ala)-di-trans,octa-cis-undecaprenyl diphosphate = [GlcNAc-(1-&gt;4)-Mur2Ac(oyl-L-Ala-gamma-D-Glu-L-Lys-D-Ala-D-Ala)](n+1)-di-trans,octa-cis-undecaprenyl diphosphate + di-trans,octa-cis-undecaprenyl diphosphate + H(+)</text>
        <dbReference type="Rhea" id="RHEA:23708"/>
        <dbReference type="Rhea" id="RHEA-COMP:9602"/>
        <dbReference type="Rhea" id="RHEA-COMP:9603"/>
        <dbReference type="ChEBI" id="CHEBI:15378"/>
        <dbReference type="ChEBI" id="CHEBI:58405"/>
        <dbReference type="ChEBI" id="CHEBI:60033"/>
        <dbReference type="ChEBI" id="CHEBI:78435"/>
        <dbReference type="EC" id="2.4.99.28"/>
    </reaction>
</comment>
<dbReference type="PANTHER" id="PTHR32282:SF34">
    <property type="entry name" value="PENICILLIN-BINDING PROTEIN 1A"/>
    <property type="match status" value="1"/>
</dbReference>
<feature type="region of interest" description="Disordered" evidence="9">
    <location>
        <begin position="719"/>
        <end position="748"/>
    </location>
</feature>
<keyword evidence="3 13" id="KW-0328">Glycosyltransferase</keyword>
<evidence type="ECO:0000256" key="4">
    <source>
        <dbReference type="ARBA" id="ARBA00022679"/>
    </source>
</evidence>
<evidence type="ECO:0000256" key="1">
    <source>
        <dbReference type="ARBA" id="ARBA00022645"/>
    </source>
</evidence>
<dbReference type="Gene3D" id="3.40.710.10">
    <property type="entry name" value="DD-peptidase/beta-lactamase superfamily"/>
    <property type="match status" value="1"/>
</dbReference>